<dbReference type="Gene3D" id="2.40.128.150">
    <property type="entry name" value="Cysteine proteinases"/>
    <property type="match status" value="1"/>
</dbReference>
<name>A0ABV5ZRK5_9PSEU</name>
<evidence type="ECO:0000256" key="1">
    <source>
        <dbReference type="ARBA" id="ARBA00006547"/>
    </source>
</evidence>
<reference evidence="3 4" key="1">
    <citation type="submission" date="2024-09" db="EMBL/GenBank/DDBJ databases">
        <authorList>
            <person name="Sun Q."/>
            <person name="Mori K."/>
        </authorList>
    </citation>
    <scope>NUCLEOTIDE SEQUENCE [LARGE SCALE GENOMIC DNA]</scope>
    <source>
        <strain evidence="3 4">TBRC 7907</strain>
    </source>
</reference>
<dbReference type="Pfam" id="PF00797">
    <property type="entry name" value="Acetyltransf_2"/>
    <property type="match status" value="1"/>
</dbReference>
<dbReference type="Proteomes" id="UP001589693">
    <property type="component" value="Unassembled WGS sequence"/>
</dbReference>
<sequence>MSTVTEPVGKTDEWNRDATDVAAYLARTGHANVAAPTADALRSLCEAHVRAIPFENIDVVLGRHAGIDVGVVNAKLLGRDRGGYCYEHEMLFSGVLERLGYQVRRLIARVQPDRPGPHTHMMLVVRAEGQDYLTDIGFGAGMLHPMPLRDGAIVDQAGWEHRLDEDNGWWTLSKRVGDEWEVLYGFDLVERRRVDYEVAHHYTSTHPRSPFTGQVVVMRLERGVSRRLVGNELTVELTDGTTTTTKITADELDATLRGLGVVLTAEELSALRATW</sequence>
<evidence type="ECO:0000313" key="4">
    <source>
        <dbReference type="Proteomes" id="UP001589693"/>
    </source>
</evidence>
<dbReference type="InterPro" id="IPR038765">
    <property type="entry name" value="Papain-like_cys_pep_sf"/>
</dbReference>
<proteinExistence type="inferred from homology"/>
<dbReference type="EMBL" id="JBHLZU010000005">
    <property type="protein sequence ID" value="MFB9903513.1"/>
    <property type="molecule type" value="Genomic_DNA"/>
</dbReference>
<accession>A0ABV5ZRK5</accession>
<keyword evidence="4" id="KW-1185">Reference proteome</keyword>
<evidence type="ECO:0000256" key="2">
    <source>
        <dbReference type="RuleBase" id="RU003452"/>
    </source>
</evidence>
<dbReference type="PANTHER" id="PTHR11786">
    <property type="entry name" value="N-HYDROXYARYLAMINE O-ACETYLTRANSFERASE"/>
    <property type="match status" value="1"/>
</dbReference>
<dbReference type="PRINTS" id="PR01543">
    <property type="entry name" value="ANATRNSFRASE"/>
</dbReference>
<dbReference type="SUPFAM" id="SSF54001">
    <property type="entry name" value="Cysteine proteinases"/>
    <property type="match status" value="1"/>
</dbReference>
<gene>
    <name evidence="3" type="ORF">ACFFQA_06130</name>
</gene>
<dbReference type="InterPro" id="IPR001447">
    <property type="entry name" value="Arylamine_N-AcTrfase"/>
</dbReference>
<dbReference type="Gene3D" id="3.30.2140.10">
    <property type="entry name" value="Arylamine N-acetyltransferase"/>
    <property type="match status" value="1"/>
</dbReference>
<dbReference type="PANTHER" id="PTHR11786:SF0">
    <property type="entry name" value="ARYLAMINE N-ACETYLTRANSFERASE 4-RELATED"/>
    <property type="match status" value="1"/>
</dbReference>
<evidence type="ECO:0000313" key="3">
    <source>
        <dbReference type="EMBL" id="MFB9903513.1"/>
    </source>
</evidence>
<organism evidence="3 4">
    <name type="scientific">Allokutzneria oryzae</name>
    <dbReference type="NCBI Taxonomy" id="1378989"/>
    <lineage>
        <taxon>Bacteria</taxon>
        <taxon>Bacillati</taxon>
        <taxon>Actinomycetota</taxon>
        <taxon>Actinomycetes</taxon>
        <taxon>Pseudonocardiales</taxon>
        <taxon>Pseudonocardiaceae</taxon>
        <taxon>Allokutzneria</taxon>
    </lineage>
</organism>
<dbReference type="RefSeq" id="WP_377850657.1">
    <property type="nucleotide sequence ID" value="NZ_JBHLZU010000005.1"/>
</dbReference>
<comment type="similarity">
    <text evidence="1 2">Belongs to the arylamine N-acetyltransferase family.</text>
</comment>
<protein>
    <submittedName>
        <fullName evidence="3">Arylamine N-acetyltransferase</fullName>
    </submittedName>
</protein>
<comment type="caution">
    <text evidence="3">The sequence shown here is derived from an EMBL/GenBank/DDBJ whole genome shotgun (WGS) entry which is preliminary data.</text>
</comment>